<name>A0A857CB59_9HYPH</name>
<evidence type="ECO:0000313" key="1">
    <source>
        <dbReference type="EMBL" id="QGZ35682.1"/>
    </source>
</evidence>
<evidence type="ECO:0000313" key="2">
    <source>
        <dbReference type="Proteomes" id="UP000435648"/>
    </source>
</evidence>
<dbReference type="Proteomes" id="UP000435648">
    <property type="component" value="Chromosome"/>
</dbReference>
<organism evidence="1 2">
    <name type="scientific">Stappia indica</name>
    <dbReference type="NCBI Taxonomy" id="538381"/>
    <lineage>
        <taxon>Bacteria</taxon>
        <taxon>Pseudomonadati</taxon>
        <taxon>Pseudomonadota</taxon>
        <taxon>Alphaproteobacteria</taxon>
        <taxon>Hyphomicrobiales</taxon>
        <taxon>Stappiaceae</taxon>
        <taxon>Stappia</taxon>
    </lineage>
</organism>
<gene>
    <name evidence="1" type="ORF">GH266_14970</name>
</gene>
<accession>A0A857CB59</accession>
<sequence length="303" mass="34562">MAEDIYNIYLVMENDVCRSARYVVHRLSFDTDDEAVAFLRARVEGDLVDSVVFPIARQFTLSEYYSHIRLGQGMALYDDLLQALKASVSPLCVTTLVVDDRVRVDHASEHGDPDIYLNPQVLGGTKMDDWLLKYTSDTSIDLTQLIHDDYFTAIKLTYNAKLYVSAMKLLLSCLDSVSYIEYGDKGTPFVRWLDDFADLSRLGVTSKELWELRNGLLHMTNLQSRQVRNQKTRRISFRIGGKPGEADSIYYFVFSDLIDAYGKAIGRWLGSYNTDRAKFVKFVERYDETISDSRFAVSPAVSP</sequence>
<dbReference type="OrthoDB" id="8265552at2"/>
<reference evidence="1 2" key="1">
    <citation type="submission" date="2019-12" db="EMBL/GenBank/DDBJ databases">
        <title>The genome of Stappia indica PHM037.</title>
        <authorList>
            <person name="Kacar D."/>
            <person name="Galan B."/>
            <person name="Canedo L."/>
            <person name="Rodriguez P."/>
            <person name="de la Calle F."/>
            <person name="Garcia J.L."/>
        </authorList>
    </citation>
    <scope>NUCLEOTIDE SEQUENCE [LARGE SCALE GENOMIC DNA]</scope>
    <source>
        <strain evidence="1 2">PHM037</strain>
    </source>
</reference>
<dbReference type="RefSeq" id="WP_158194545.1">
    <property type="nucleotide sequence ID" value="NZ_CP046908.1"/>
</dbReference>
<protein>
    <submittedName>
        <fullName evidence="1">Uncharacterized protein</fullName>
    </submittedName>
</protein>
<dbReference type="EMBL" id="CP046908">
    <property type="protein sequence ID" value="QGZ35682.1"/>
    <property type="molecule type" value="Genomic_DNA"/>
</dbReference>
<proteinExistence type="predicted"/>
<dbReference type="KEGG" id="siw:GH266_14970"/>
<dbReference type="AlphaFoldDB" id="A0A857CB59"/>